<dbReference type="PROSITE" id="PS50110">
    <property type="entry name" value="RESPONSE_REGULATORY"/>
    <property type="match status" value="1"/>
</dbReference>
<dbReference type="PROSITE" id="PS50930">
    <property type="entry name" value="HTH_LYTTR"/>
    <property type="match status" value="1"/>
</dbReference>
<evidence type="ECO:0000256" key="1">
    <source>
        <dbReference type="PROSITE-ProRule" id="PRU00169"/>
    </source>
</evidence>
<evidence type="ECO:0000259" key="3">
    <source>
        <dbReference type="PROSITE" id="PS50930"/>
    </source>
</evidence>
<dbReference type="InterPro" id="IPR051271">
    <property type="entry name" value="2C-system_Tx_regulators"/>
</dbReference>
<dbReference type="Proteomes" id="UP000576082">
    <property type="component" value="Unassembled WGS sequence"/>
</dbReference>
<feature type="modified residue" description="4-aspartylphosphate" evidence="1">
    <location>
        <position position="56"/>
    </location>
</feature>
<dbReference type="Pfam" id="PF04397">
    <property type="entry name" value="LytTR"/>
    <property type="match status" value="1"/>
</dbReference>
<sequence>MMKIRCLIVDDEILAQNILEEFIGRIDDLELIGKCNNGIEALNFLNQNEVDLVFLDIQMPLMTGTALLEALKSAPKTIFTTAYSNFALEGFELDAIDYLLKPFAFERFVKAVEKFKRLRQEPVVQPSTSSQNDKEDFLYLKENKVIIKTFLKDIIFVESAKNYVKVITKEREIVVYTTITAMMEKLNFKNFKRIHRSFIINTDFIKTFTAAYIELDEYKIPIGRNYKQEVMDEFGITL</sequence>
<evidence type="ECO:0000259" key="2">
    <source>
        <dbReference type="PROSITE" id="PS50110"/>
    </source>
</evidence>
<name>A0A7X9RS40_9BACT</name>
<dbReference type="PANTHER" id="PTHR45526:SF1">
    <property type="entry name" value="TRANSCRIPTIONAL REGULATORY PROTEIN DCUR-RELATED"/>
    <property type="match status" value="1"/>
</dbReference>
<dbReference type="Pfam" id="PF00072">
    <property type="entry name" value="Response_reg"/>
    <property type="match status" value="1"/>
</dbReference>
<dbReference type="InterPro" id="IPR001789">
    <property type="entry name" value="Sig_transdc_resp-reg_receiver"/>
</dbReference>
<comment type="caution">
    <text evidence="4">The sequence shown here is derived from an EMBL/GenBank/DDBJ whole genome shotgun (WGS) entry which is preliminary data.</text>
</comment>
<evidence type="ECO:0000313" key="4">
    <source>
        <dbReference type="EMBL" id="NME66810.1"/>
    </source>
</evidence>
<dbReference type="InterPro" id="IPR007492">
    <property type="entry name" value="LytTR_DNA-bd_dom"/>
</dbReference>
<dbReference type="RefSeq" id="WP_169654649.1">
    <property type="nucleotide sequence ID" value="NZ_JABANE010000004.1"/>
</dbReference>
<keyword evidence="5" id="KW-1185">Reference proteome</keyword>
<protein>
    <submittedName>
        <fullName evidence="4">Response regulator transcription factor</fullName>
    </submittedName>
</protein>
<dbReference type="GO" id="GO:0003677">
    <property type="term" value="F:DNA binding"/>
    <property type="evidence" value="ECO:0007669"/>
    <property type="project" value="InterPro"/>
</dbReference>
<accession>A0A7X9RS40</accession>
<dbReference type="Gene3D" id="3.40.50.2300">
    <property type="match status" value="1"/>
</dbReference>
<dbReference type="SUPFAM" id="SSF52172">
    <property type="entry name" value="CheY-like"/>
    <property type="match status" value="1"/>
</dbReference>
<dbReference type="SMART" id="SM00850">
    <property type="entry name" value="LytTR"/>
    <property type="match status" value="1"/>
</dbReference>
<evidence type="ECO:0000313" key="5">
    <source>
        <dbReference type="Proteomes" id="UP000576082"/>
    </source>
</evidence>
<dbReference type="PANTHER" id="PTHR45526">
    <property type="entry name" value="TRANSCRIPTIONAL REGULATORY PROTEIN DPIA"/>
    <property type="match status" value="1"/>
</dbReference>
<gene>
    <name evidence="4" type="ORF">HHU12_02425</name>
</gene>
<reference evidence="4 5" key="1">
    <citation type="submission" date="2020-04" db="EMBL/GenBank/DDBJ databases">
        <title>Flammeovirga sp. SR4, a novel species isolated from seawater.</title>
        <authorList>
            <person name="Wang X."/>
        </authorList>
    </citation>
    <scope>NUCLEOTIDE SEQUENCE [LARGE SCALE GENOMIC DNA]</scope>
    <source>
        <strain evidence="4 5">ATCC 23126</strain>
    </source>
</reference>
<dbReference type="Gene3D" id="2.40.50.1020">
    <property type="entry name" value="LytTr DNA-binding domain"/>
    <property type="match status" value="1"/>
</dbReference>
<dbReference type="GO" id="GO:0000156">
    <property type="term" value="F:phosphorelay response regulator activity"/>
    <property type="evidence" value="ECO:0007669"/>
    <property type="project" value="TreeGrafter"/>
</dbReference>
<feature type="domain" description="Response regulatory" evidence="2">
    <location>
        <begin position="5"/>
        <end position="116"/>
    </location>
</feature>
<dbReference type="AlphaFoldDB" id="A0A7X9RS40"/>
<proteinExistence type="predicted"/>
<keyword evidence="1" id="KW-0597">Phosphoprotein</keyword>
<feature type="domain" description="HTH LytTR-type" evidence="3">
    <location>
        <begin position="138"/>
        <end position="236"/>
    </location>
</feature>
<dbReference type="InterPro" id="IPR011006">
    <property type="entry name" value="CheY-like_superfamily"/>
</dbReference>
<dbReference type="SMART" id="SM00448">
    <property type="entry name" value="REC"/>
    <property type="match status" value="1"/>
</dbReference>
<organism evidence="4 5">
    <name type="scientific">Flammeovirga aprica JL-4</name>
    <dbReference type="NCBI Taxonomy" id="694437"/>
    <lineage>
        <taxon>Bacteria</taxon>
        <taxon>Pseudomonadati</taxon>
        <taxon>Bacteroidota</taxon>
        <taxon>Cytophagia</taxon>
        <taxon>Cytophagales</taxon>
        <taxon>Flammeovirgaceae</taxon>
        <taxon>Flammeovirga</taxon>
    </lineage>
</organism>
<dbReference type="EMBL" id="JABANE010000004">
    <property type="protein sequence ID" value="NME66810.1"/>
    <property type="molecule type" value="Genomic_DNA"/>
</dbReference>